<protein>
    <submittedName>
        <fullName evidence="6">Uncharacterized protein</fullName>
    </submittedName>
</protein>
<gene>
    <name evidence="6" type="ORF">SAY86_028040</name>
</gene>
<dbReference type="PANTHER" id="PTHR10019">
    <property type="entry name" value="SNF5"/>
    <property type="match status" value="1"/>
</dbReference>
<proteinExistence type="inferred from homology"/>
<organism evidence="6 7">
    <name type="scientific">Trapa natans</name>
    <name type="common">Water chestnut</name>
    <dbReference type="NCBI Taxonomy" id="22666"/>
    <lineage>
        <taxon>Eukaryota</taxon>
        <taxon>Viridiplantae</taxon>
        <taxon>Streptophyta</taxon>
        <taxon>Embryophyta</taxon>
        <taxon>Tracheophyta</taxon>
        <taxon>Spermatophyta</taxon>
        <taxon>Magnoliopsida</taxon>
        <taxon>eudicotyledons</taxon>
        <taxon>Gunneridae</taxon>
        <taxon>Pentapetalae</taxon>
        <taxon>rosids</taxon>
        <taxon>malvids</taxon>
        <taxon>Myrtales</taxon>
        <taxon>Lythraceae</taxon>
        <taxon>Trapa</taxon>
    </lineage>
</organism>
<comment type="similarity">
    <text evidence="2">Belongs to the SNF5 family.</text>
</comment>
<evidence type="ECO:0000256" key="3">
    <source>
        <dbReference type="ARBA" id="ARBA00023015"/>
    </source>
</evidence>
<keyword evidence="7" id="KW-1185">Reference proteome</keyword>
<keyword evidence="4" id="KW-0804">Transcription</keyword>
<evidence type="ECO:0000256" key="4">
    <source>
        <dbReference type="ARBA" id="ARBA00023163"/>
    </source>
</evidence>
<evidence type="ECO:0000313" key="6">
    <source>
        <dbReference type="EMBL" id="KAK4795714.1"/>
    </source>
</evidence>
<dbReference type="GO" id="GO:0000228">
    <property type="term" value="C:nuclear chromosome"/>
    <property type="evidence" value="ECO:0007669"/>
    <property type="project" value="InterPro"/>
</dbReference>
<comment type="subcellular location">
    <subcellularLocation>
        <location evidence="1">Nucleus</location>
    </subcellularLocation>
</comment>
<dbReference type="Proteomes" id="UP001346149">
    <property type="component" value="Unassembled WGS sequence"/>
</dbReference>
<dbReference type="AlphaFoldDB" id="A0AAN7M003"/>
<evidence type="ECO:0000256" key="2">
    <source>
        <dbReference type="ARBA" id="ARBA00010239"/>
    </source>
</evidence>
<dbReference type="InterPro" id="IPR006939">
    <property type="entry name" value="SNF5"/>
</dbReference>
<sequence>MSRFILSPQNHLHFVLQSLLFYSSYGYSTTRLDSSSRTKDNLVPIRLDIEIDGQHFKDAFTWNPVDPDSESEVVVFAKRTVKDLKHPPEFITQIVQSIQGYGYPRPECWACCCICNKGTTLRDIRCVNLARESRLSKKGHRGFDYYPAMSVLCIISISPSTHLMK</sequence>
<comment type="caution">
    <text evidence="6">The sequence shown here is derived from an EMBL/GenBank/DDBJ whole genome shotgun (WGS) entry which is preliminary data.</text>
</comment>
<dbReference type="Pfam" id="PF04855">
    <property type="entry name" value="SNF5"/>
    <property type="match status" value="1"/>
</dbReference>
<evidence type="ECO:0000313" key="7">
    <source>
        <dbReference type="Proteomes" id="UP001346149"/>
    </source>
</evidence>
<evidence type="ECO:0000256" key="1">
    <source>
        <dbReference type="ARBA" id="ARBA00004123"/>
    </source>
</evidence>
<evidence type="ECO:0000256" key="5">
    <source>
        <dbReference type="ARBA" id="ARBA00023242"/>
    </source>
</evidence>
<dbReference type="GO" id="GO:0006338">
    <property type="term" value="P:chromatin remodeling"/>
    <property type="evidence" value="ECO:0007669"/>
    <property type="project" value="InterPro"/>
</dbReference>
<keyword evidence="5" id="KW-0539">Nucleus</keyword>
<name>A0AAN7M003_TRANT</name>
<accession>A0AAN7M003</accession>
<reference evidence="6 7" key="1">
    <citation type="journal article" date="2023" name="Hortic Res">
        <title>Pangenome of water caltrop reveals structural variations and asymmetric subgenome divergence after allopolyploidization.</title>
        <authorList>
            <person name="Zhang X."/>
            <person name="Chen Y."/>
            <person name="Wang L."/>
            <person name="Yuan Y."/>
            <person name="Fang M."/>
            <person name="Shi L."/>
            <person name="Lu R."/>
            <person name="Comes H.P."/>
            <person name="Ma Y."/>
            <person name="Chen Y."/>
            <person name="Huang G."/>
            <person name="Zhou Y."/>
            <person name="Zheng Z."/>
            <person name="Qiu Y."/>
        </authorList>
    </citation>
    <scope>NUCLEOTIDE SEQUENCE [LARGE SCALE GENOMIC DNA]</scope>
    <source>
        <strain evidence="6">F231</strain>
    </source>
</reference>
<keyword evidence="3" id="KW-0805">Transcription regulation</keyword>
<dbReference type="EMBL" id="JAXQNO010000006">
    <property type="protein sequence ID" value="KAK4795714.1"/>
    <property type="molecule type" value="Genomic_DNA"/>
</dbReference>